<organism evidence="1 2">
    <name type="scientific">Reticulomyxa filosa</name>
    <dbReference type="NCBI Taxonomy" id="46433"/>
    <lineage>
        <taxon>Eukaryota</taxon>
        <taxon>Sar</taxon>
        <taxon>Rhizaria</taxon>
        <taxon>Retaria</taxon>
        <taxon>Foraminifera</taxon>
        <taxon>Monothalamids</taxon>
        <taxon>Reticulomyxidae</taxon>
        <taxon>Reticulomyxa</taxon>
    </lineage>
</organism>
<dbReference type="AlphaFoldDB" id="X6PDA8"/>
<name>X6PDA8_RETFI</name>
<sequence>MLFALCHLCPVIQNKESRREKKFIEKKEQVKINLKLQITKNKNKQQNTARNDEVKQMKDEIAASTIEQLTSMVQAFASVIKGLSSKTRLRGFG</sequence>
<accession>X6PDA8</accession>
<gene>
    <name evidence="1" type="ORF">RFI_00866</name>
</gene>
<evidence type="ECO:0000313" key="2">
    <source>
        <dbReference type="Proteomes" id="UP000023152"/>
    </source>
</evidence>
<keyword evidence="2" id="KW-1185">Reference proteome</keyword>
<comment type="caution">
    <text evidence="1">The sequence shown here is derived from an EMBL/GenBank/DDBJ whole genome shotgun (WGS) entry which is preliminary data.</text>
</comment>
<dbReference type="Proteomes" id="UP000023152">
    <property type="component" value="Unassembled WGS sequence"/>
</dbReference>
<reference evidence="1 2" key="1">
    <citation type="journal article" date="2013" name="Curr. Biol.">
        <title>The Genome of the Foraminiferan Reticulomyxa filosa.</title>
        <authorList>
            <person name="Glockner G."/>
            <person name="Hulsmann N."/>
            <person name="Schleicher M."/>
            <person name="Noegel A.A."/>
            <person name="Eichinger L."/>
            <person name="Gallinger C."/>
            <person name="Pawlowski J."/>
            <person name="Sierra R."/>
            <person name="Euteneuer U."/>
            <person name="Pillet L."/>
            <person name="Moustafa A."/>
            <person name="Platzer M."/>
            <person name="Groth M."/>
            <person name="Szafranski K."/>
            <person name="Schliwa M."/>
        </authorList>
    </citation>
    <scope>NUCLEOTIDE SEQUENCE [LARGE SCALE GENOMIC DNA]</scope>
</reference>
<dbReference type="EMBL" id="ASPP01000912">
    <property type="protein sequence ID" value="ETO36196.1"/>
    <property type="molecule type" value="Genomic_DNA"/>
</dbReference>
<proteinExistence type="predicted"/>
<evidence type="ECO:0000313" key="1">
    <source>
        <dbReference type="EMBL" id="ETO36196.1"/>
    </source>
</evidence>
<protein>
    <submittedName>
        <fullName evidence="1">Uncharacterized protein</fullName>
    </submittedName>
</protein>